<keyword evidence="2" id="KW-1185">Reference proteome</keyword>
<proteinExistence type="predicted"/>
<evidence type="ECO:0000313" key="1">
    <source>
        <dbReference type="EMBL" id="QOP44382.1"/>
    </source>
</evidence>
<protein>
    <submittedName>
        <fullName evidence="1">Uncharacterized protein</fullName>
    </submittedName>
</protein>
<dbReference type="EMBL" id="CP041235">
    <property type="protein sequence ID" value="QOP44382.1"/>
    <property type="molecule type" value="Genomic_DNA"/>
</dbReference>
<dbReference type="RefSeq" id="WP_193150525.1">
    <property type="nucleotide sequence ID" value="NZ_CP041235.1"/>
</dbReference>
<name>A0A7M1B6Q6_9BACT</name>
<reference evidence="1 2" key="1">
    <citation type="submission" date="2019-06" db="EMBL/GenBank/DDBJ databases">
        <title>Sulfurimonas gotlandica sp. nov., a chemoautotrophic and psychrotolerant epsilonproteobacterium isolated from a pelagic redoxcline, and an emended description of the genus Sulfurimonas.</title>
        <authorList>
            <person name="Wang S."/>
            <person name="Jiang L."/>
            <person name="Shao Z."/>
        </authorList>
    </citation>
    <scope>NUCLEOTIDE SEQUENCE [LARGE SCALE GENOMIC DNA]</scope>
    <source>
        <strain evidence="1 2">S2-6</strain>
    </source>
</reference>
<organism evidence="1 2">
    <name type="scientific">Sulfurimonas sediminis</name>
    <dbReference type="NCBI Taxonomy" id="2590020"/>
    <lineage>
        <taxon>Bacteria</taxon>
        <taxon>Pseudomonadati</taxon>
        <taxon>Campylobacterota</taxon>
        <taxon>Epsilonproteobacteria</taxon>
        <taxon>Campylobacterales</taxon>
        <taxon>Sulfurimonadaceae</taxon>
        <taxon>Sulfurimonas</taxon>
    </lineage>
</organism>
<accession>A0A7M1B6Q6</accession>
<sequence>MKKTVVTGLVTMLIGANLFAEKVSTYEYAAFQNANDVKTALTKNGLQVVGEYDAMQDPNYHVIAYTCPTLTKDASKKDRAFAGVQKVLVNTKDKELVLTNPQYFLHAFMQDDFQKAHAKKVNTKLANAFGTLKNSQDALDDDDIAGYHFMMAMPYYEDMIEVAKGENLKEKLEKNAAKNIVFTLEAGDATLYGIAMPTEKGEKYYVSEIKGEKHSAFLPYMVMVEGDTAKILHPKYYLAISYPNLSMGEFMSISGTPGNIEEYFTSLFQ</sequence>
<gene>
    <name evidence="1" type="ORF">FJR45_10660</name>
</gene>
<dbReference type="Proteomes" id="UP000593719">
    <property type="component" value="Chromosome"/>
</dbReference>
<dbReference type="AlphaFoldDB" id="A0A7M1B6Q6"/>
<dbReference type="KEGG" id="ssei:FJR45_10660"/>
<evidence type="ECO:0000313" key="2">
    <source>
        <dbReference type="Proteomes" id="UP000593719"/>
    </source>
</evidence>